<evidence type="ECO:0000256" key="1">
    <source>
        <dbReference type="SAM" id="Phobius"/>
    </source>
</evidence>
<name>A0ABY6TN09_9PAST</name>
<comment type="caution">
    <text evidence="2">The sequence shown here is derived from an EMBL/GenBank/DDBJ whole genome shotgun (WGS) entry which is preliminary data.</text>
</comment>
<dbReference type="RefSeq" id="WP_135711127.1">
    <property type="nucleotide sequence ID" value="NZ_CABFKI010000020.1"/>
</dbReference>
<proteinExistence type="predicted"/>
<dbReference type="EMBL" id="CABFKI010000020">
    <property type="protein sequence ID" value="VTU09694.1"/>
    <property type="molecule type" value="Genomic_DNA"/>
</dbReference>
<feature type="transmembrane region" description="Helical" evidence="1">
    <location>
        <begin position="122"/>
        <end position="141"/>
    </location>
</feature>
<keyword evidence="1" id="KW-0812">Transmembrane</keyword>
<keyword evidence="1" id="KW-1133">Transmembrane helix</keyword>
<keyword evidence="1" id="KW-0472">Membrane</keyword>
<accession>A0ABY6TN09</accession>
<keyword evidence="3" id="KW-1185">Reference proteome</keyword>
<organism evidence="2 3">
    <name type="scientific">Actinobacillus porcinus</name>
    <dbReference type="NCBI Taxonomy" id="51048"/>
    <lineage>
        <taxon>Bacteria</taxon>
        <taxon>Pseudomonadati</taxon>
        <taxon>Pseudomonadota</taxon>
        <taxon>Gammaproteobacteria</taxon>
        <taxon>Pasteurellales</taxon>
        <taxon>Pasteurellaceae</taxon>
        <taxon>Actinobacillus</taxon>
    </lineage>
</organism>
<evidence type="ECO:0000313" key="3">
    <source>
        <dbReference type="Proteomes" id="UP000308167"/>
    </source>
</evidence>
<evidence type="ECO:0000313" key="2">
    <source>
        <dbReference type="EMBL" id="VTU09694.1"/>
    </source>
</evidence>
<sequence length="142" mass="16763">MGYHVSIVNNSDKPSSDKILSDFEQVANKMTSLGFSVDYEKRIFYKDKYEFFISYDDNSLWLSNPDEISLKVLIEIAELFNDESIVMGDNGEIYRHLSDIYVSKLIHQEQTESIIKRFILFLYYRIWFVIPILLAIIKVLFL</sequence>
<dbReference type="Proteomes" id="UP000308167">
    <property type="component" value="Unassembled WGS sequence"/>
</dbReference>
<dbReference type="GeneID" id="86156513"/>
<reference evidence="2 3" key="1">
    <citation type="submission" date="2019-05" db="EMBL/GenBank/DDBJ databases">
        <authorList>
            <consortium name="Pathogen Informatics"/>
        </authorList>
    </citation>
    <scope>NUCLEOTIDE SEQUENCE [LARGE SCALE GENOMIC DNA]</scope>
    <source>
        <strain evidence="2 3">NM319</strain>
    </source>
</reference>
<protein>
    <submittedName>
        <fullName evidence="2">Uncharacterized protein</fullName>
    </submittedName>
</protein>
<gene>
    <name evidence="2" type="ORF">SAMEA1410922_02154</name>
</gene>